<comment type="caution">
    <text evidence="1">The sequence shown here is derived from an EMBL/GenBank/DDBJ whole genome shotgun (WGS) entry which is preliminary data.</text>
</comment>
<accession>A0A0F9DM57</accession>
<name>A0A0F9DM57_9ZZZZ</name>
<reference evidence="1" key="1">
    <citation type="journal article" date="2015" name="Nature">
        <title>Complex archaea that bridge the gap between prokaryotes and eukaryotes.</title>
        <authorList>
            <person name="Spang A."/>
            <person name="Saw J.H."/>
            <person name="Jorgensen S.L."/>
            <person name="Zaremba-Niedzwiedzka K."/>
            <person name="Martijn J."/>
            <person name="Lind A.E."/>
            <person name="van Eijk R."/>
            <person name="Schleper C."/>
            <person name="Guy L."/>
            <person name="Ettema T.J."/>
        </authorList>
    </citation>
    <scope>NUCLEOTIDE SEQUENCE</scope>
</reference>
<protein>
    <submittedName>
        <fullName evidence="1">Uncharacterized protein</fullName>
    </submittedName>
</protein>
<gene>
    <name evidence="1" type="ORF">LCGC14_2529290</name>
</gene>
<sequence length="271" mass="31029">GVGCAAAKTVQSLGDELVFLGWDDVYVFNGIDYESIGSPIQNELFGTMDPGAIDKCFGVIIEEQKEYWLFTPSINSDYCDQAWVFNYELSKWTKHDFATVDGSANGISYYGYYEKQSTLTIGDLQGTIGEQVWRFGDRETLEAAPTTLFGDTDGYVYEYDQLVSNDDGGTIDAWFSTKDFMLTQLMERQIILRLDIYFGGGGDLKVAYSTDFGVTWENERTLSGQDTYAIDRVYWRIDCDLVRFRFRNNNAGEHFIFREARIYWQPSGMRF</sequence>
<dbReference type="AlphaFoldDB" id="A0A0F9DM57"/>
<dbReference type="EMBL" id="LAZR01041003">
    <property type="protein sequence ID" value="KKL13083.1"/>
    <property type="molecule type" value="Genomic_DNA"/>
</dbReference>
<feature type="non-terminal residue" evidence="1">
    <location>
        <position position="1"/>
    </location>
</feature>
<organism evidence="1">
    <name type="scientific">marine sediment metagenome</name>
    <dbReference type="NCBI Taxonomy" id="412755"/>
    <lineage>
        <taxon>unclassified sequences</taxon>
        <taxon>metagenomes</taxon>
        <taxon>ecological metagenomes</taxon>
    </lineage>
</organism>
<evidence type="ECO:0000313" key="1">
    <source>
        <dbReference type="EMBL" id="KKL13083.1"/>
    </source>
</evidence>
<proteinExistence type="predicted"/>